<accession>A0A7W4PIV0</accession>
<sequence>MKVETMPDDWMHRWFDLQAGHVWALGMAIVAAWMAFVWCWPNIQKLRSKAGD</sequence>
<dbReference type="EMBL" id="JABEQP010000026">
    <property type="protein sequence ID" value="MBB2199672.1"/>
    <property type="molecule type" value="Genomic_DNA"/>
</dbReference>
<reference evidence="2 3" key="1">
    <citation type="submission" date="2020-04" db="EMBL/GenBank/DDBJ databases">
        <title>Description of novel Gluconacetobacter.</title>
        <authorList>
            <person name="Sombolestani A."/>
        </authorList>
    </citation>
    <scope>NUCLEOTIDE SEQUENCE [LARGE SCALE GENOMIC DNA]</scope>
    <source>
        <strain evidence="2 3">LMG 22058</strain>
    </source>
</reference>
<organism evidence="2 3">
    <name type="scientific">Gluconacetobacter dulcium</name>
    <dbReference type="NCBI Taxonomy" id="2729096"/>
    <lineage>
        <taxon>Bacteria</taxon>
        <taxon>Pseudomonadati</taxon>
        <taxon>Pseudomonadota</taxon>
        <taxon>Alphaproteobacteria</taxon>
        <taxon>Acetobacterales</taxon>
        <taxon>Acetobacteraceae</taxon>
        <taxon>Gluconacetobacter</taxon>
    </lineage>
</organism>
<evidence type="ECO:0000313" key="2">
    <source>
        <dbReference type="EMBL" id="MBB2199672.1"/>
    </source>
</evidence>
<name>A0A7W4PIV0_9PROT</name>
<proteinExistence type="predicted"/>
<protein>
    <submittedName>
        <fullName evidence="2">Uncharacterized protein</fullName>
    </submittedName>
</protein>
<evidence type="ECO:0000313" key="3">
    <source>
        <dbReference type="Proteomes" id="UP000530320"/>
    </source>
</evidence>
<keyword evidence="1" id="KW-0472">Membrane</keyword>
<comment type="caution">
    <text evidence="2">The sequence shown here is derived from an EMBL/GenBank/DDBJ whole genome shotgun (WGS) entry which is preliminary data.</text>
</comment>
<gene>
    <name evidence="2" type="ORF">HLH44_19945</name>
</gene>
<evidence type="ECO:0000256" key="1">
    <source>
        <dbReference type="SAM" id="Phobius"/>
    </source>
</evidence>
<dbReference type="RefSeq" id="WP_183010584.1">
    <property type="nucleotide sequence ID" value="NZ_JABEQP010000026.1"/>
</dbReference>
<feature type="transmembrane region" description="Helical" evidence="1">
    <location>
        <begin position="20"/>
        <end position="40"/>
    </location>
</feature>
<dbReference type="AlphaFoldDB" id="A0A7W4PIV0"/>
<keyword evidence="1" id="KW-1133">Transmembrane helix</keyword>
<dbReference type="Proteomes" id="UP000530320">
    <property type="component" value="Unassembled WGS sequence"/>
</dbReference>
<keyword evidence="1" id="KW-0812">Transmembrane</keyword>